<dbReference type="Proteomes" id="UP000675920">
    <property type="component" value="Unplaced"/>
</dbReference>
<dbReference type="PANTHER" id="PTHR30213:SF1">
    <property type="entry name" value="INNER MEMBRANE PROTEIN YHJD"/>
    <property type="match status" value="1"/>
</dbReference>
<dbReference type="PANTHER" id="PTHR30213">
    <property type="entry name" value="INNER MEMBRANE PROTEIN YHJD"/>
    <property type="match status" value="1"/>
</dbReference>
<keyword evidence="2" id="KW-1003">Cell membrane</keyword>
<dbReference type="NCBIfam" id="TIGR00765">
    <property type="entry name" value="yihY_not_rbn"/>
    <property type="match status" value="1"/>
</dbReference>
<evidence type="ECO:0000256" key="4">
    <source>
        <dbReference type="ARBA" id="ARBA00022989"/>
    </source>
</evidence>
<name>A0A8B6XCZ4_9BURK</name>
<evidence type="ECO:0000256" key="3">
    <source>
        <dbReference type="ARBA" id="ARBA00022692"/>
    </source>
</evidence>
<organism evidence="7 8">
    <name type="scientific">Derxia gummosa DSM 723</name>
    <dbReference type="NCBI Taxonomy" id="1121388"/>
    <lineage>
        <taxon>Bacteria</taxon>
        <taxon>Pseudomonadati</taxon>
        <taxon>Pseudomonadota</taxon>
        <taxon>Betaproteobacteria</taxon>
        <taxon>Burkholderiales</taxon>
        <taxon>Alcaligenaceae</taxon>
        <taxon>Derxia</taxon>
    </lineage>
</organism>
<dbReference type="RefSeq" id="WP_169732484.1">
    <property type="nucleotide sequence ID" value="NZ_AXWS01000007.1"/>
</dbReference>
<keyword evidence="3 6" id="KW-0812">Transmembrane</keyword>
<evidence type="ECO:0000256" key="6">
    <source>
        <dbReference type="SAM" id="Phobius"/>
    </source>
</evidence>
<feature type="transmembrane region" description="Helical" evidence="6">
    <location>
        <begin position="79"/>
        <end position="104"/>
    </location>
</feature>
<dbReference type="InterPro" id="IPR017039">
    <property type="entry name" value="Virul_fac_BrkB"/>
</dbReference>
<evidence type="ECO:0000256" key="1">
    <source>
        <dbReference type="ARBA" id="ARBA00004651"/>
    </source>
</evidence>
<comment type="subcellular location">
    <subcellularLocation>
        <location evidence="1">Cell membrane</location>
        <topology evidence="1">Multi-pass membrane protein</topology>
    </subcellularLocation>
</comment>
<evidence type="ECO:0000313" key="7">
    <source>
        <dbReference type="Proteomes" id="UP000675920"/>
    </source>
</evidence>
<feature type="transmembrane region" description="Helical" evidence="6">
    <location>
        <begin position="205"/>
        <end position="228"/>
    </location>
</feature>
<evidence type="ECO:0000256" key="2">
    <source>
        <dbReference type="ARBA" id="ARBA00022475"/>
    </source>
</evidence>
<reference evidence="8" key="1">
    <citation type="journal article" date="1996" name="J. Bacteriol.">
        <title>Identification and characterization of the Escherichia coli rbn gene encoding the tRNA processing enzyme RNase BN.</title>
        <authorList>
            <person name="Callahan C."/>
            <person name="Deutscher M.P."/>
        </authorList>
    </citation>
    <scope>NUCLEOTIDE SEQUENCE</scope>
</reference>
<feature type="transmembrane region" description="Helical" evidence="6">
    <location>
        <begin position="169"/>
        <end position="193"/>
    </location>
</feature>
<protein>
    <submittedName>
        <fullName evidence="8">YihY/virulence factor BrkB family protein</fullName>
    </submittedName>
</protein>
<feature type="transmembrane region" description="Helical" evidence="6">
    <location>
        <begin position="135"/>
        <end position="157"/>
    </location>
</feature>
<feature type="transmembrane region" description="Helical" evidence="6">
    <location>
        <begin position="240"/>
        <end position="261"/>
    </location>
</feature>
<dbReference type="Pfam" id="PF03631">
    <property type="entry name" value="Virul_fac_BrkB"/>
    <property type="match status" value="1"/>
</dbReference>
<dbReference type="GO" id="GO:0005886">
    <property type="term" value="C:plasma membrane"/>
    <property type="evidence" value="ECO:0007669"/>
    <property type="project" value="UniProtKB-SubCell"/>
</dbReference>
<evidence type="ECO:0000313" key="8">
    <source>
        <dbReference type="RefSeq" id="WP_169732484.1"/>
    </source>
</evidence>
<keyword evidence="5 6" id="KW-0472">Membrane</keyword>
<feature type="transmembrane region" description="Helical" evidence="6">
    <location>
        <begin position="21"/>
        <end position="46"/>
    </location>
</feature>
<dbReference type="AlphaFoldDB" id="A0A8B6XCZ4"/>
<sequence>MRLAWLAASRWIDDQCTSRGAALAYYAAFSLAPILVIAVSVSGLVFGREAVEGRVLAQLQGLIGADGASLVQRMVEQSYLSGGGVTAIVIGLAAMLVGATSLFAELDNAFSAIFGHRRVYRNAALTLVMGRLRGLAIVVGVGFLLIISLVASAAVLAVTEYLTRWTGDWLRVAAVMQALLSLAFLTALFGLMFRLLIPVRLHRRTVLTGAFLTALLFEVGKFGVGLYLGRTAFGSTFGTAGSLAVLLFWVYYVSLVVLYGAEVMLQLQPSGDRPTRAETSPA</sequence>
<keyword evidence="4 6" id="KW-1133">Transmembrane helix</keyword>
<dbReference type="PIRSF" id="PIRSF035875">
    <property type="entry name" value="RNase_BN"/>
    <property type="match status" value="1"/>
</dbReference>
<proteinExistence type="predicted"/>
<evidence type="ECO:0000256" key="5">
    <source>
        <dbReference type="ARBA" id="ARBA00023136"/>
    </source>
</evidence>
<accession>A0A8B6XCZ4</accession>
<reference evidence="8" key="2">
    <citation type="submission" date="2025-08" db="UniProtKB">
        <authorList>
            <consortium name="RefSeq"/>
        </authorList>
    </citation>
    <scope>IDENTIFICATION</scope>
</reference>
<keyword evidence="7" id="KW-1185">Reference proteome</keyword>